<evidence type="ECO:0000313" key="7">
    <source>
        <dbReference type="EMBL" id="CEL55768.1"/>
    </source>
</evidence>
<feature type="region of interest" description="Disordered" evidence="5">
    <location>
        <begin position="1"/>
        <end position="39"/>
    </location>
</feature>
<evidence type="ECO:0000256" key="3">
    <source>
        <dbReference type="ARBA" id="ARBA00022833"/>
    </source>
</evidence>
<evidence type="ECO:0000256" key="1">
    <source>
        <dbReference type="ARBA" id="ARBA00022723"/>
    </source>
</evidence>
<sequence>MADVSKPRARGRPRGRGGTAASRVQAPREVQNAAAAPVAPELIARRNKRRVEELERSNYADVKGNDLGTGLAGNRSRTTLADECNKGRKKSTAHVRSILLYRKNLNTIIEQEGLGSLPSHVPSYLTAAAPESATEARKLCSVCGYWGHYRCPRCAEPYCDLGCKATHTDTRCERRIG</sequence>
<dbReference type="Proteomes" id="UP000059188">
    <property type="component" value="Unassembled WGS sequence"/>
</dbReference>
<evidence type="ECO:0000313" key="8">
    <source>
        <dbReference type="Proteomes" id="UP000059188"/>
    </source>
</evidence>
<name>A0A0B7FHS1_THACB</name>
<dbReference type="AlphaFoldDB" id="A0A0B7FHS1"/>
<dbReference type="STRING" id="1108050.A0A0B7FHS1"/>
<proteinExistence type="predicted"/>
<keyword evidence="3" id="KW-0862">Zinc</keyword>
<feature type="domain" description="HIT-type" evidence="6">
    <location>
        <begin position="140"/>
        <end position="172"/>
    </location>
</feature>
<evidence type="ECO:0000259" key="6">
    <source>
        <dbReference type="PROSITE" id="PS51083"/>
    </source>
</evidence>
<keyword evidence="2 4" id="KW-0863">Zinc-finger</keyword>
<dbReference type="GO" id="GO:0008270">
    <property type="term" value="F:zinc ion binding"/>
    <property type="evidence" value="ECO:0007669"/>
    <property type="project" value="UniProtKB-UniRule"/>
</dbReference>
<dbReference type="InterPro" id="IPR007529">
    <property type="entry name" value="Znf_HIT"/>
</dbReference>
<keyword evidence="8" id="KW-1185">Reference proteome</keyword>
<reference evidence="7 8" key="1">
    <citation type="submission" date="2014-11" db="EMBL/GenBank/DDBJ databases">
        <authorList>
            <person name="Wibberg Daniel"/>
        </authorList>
    </citation>
    <scope>NUCLEOTIDE SEQUENCE [LARGE SCALE GENOMIC DNA]</scope>
    <source>
        <strain evidence="7">Rhizoctonia solani AG1-IB 7/3/14</strain>
    </source>
</reference>
<dbReference type="OrthoDB" id="74807at2759"/>
<dbReference type="EMBL" id="LN679101">
    <property type="protein sequence ID" value="CEL55768.1"/>
    <property type="molecule type" value="Genomic_DNA"/>
</dbReference>
<dbReference type="Gene3D" id="3.30.60.190">
    <property type="match status" value="1"/>
</dbReference>
<dbReference type="PANTHER" id="PTHR13093">
    <property type="entry name" value="ZINC FINGER HIT DOMAIN CONTAINING PROTEIN 1"/>
    <property type="match status" value="1"/>
</dbReference>
<protein>
    <submittedName>
        <fullName evidence="7">Zinc finger HIT domain-containing protein 1 homolog</fullName>
    </submittedName>
</protein>
<accession>A0A0B7FHS1</accession>
<keyword evidence="1" id="KW-0479">Metal-binding</keyword>
<organism evidence="7 8">
    <name type="scientific">Thanatephorus cucumeris (strain AG1-IB / isolate 7/3/14)</name>
    <name type="common">Lettuce bottom rot fungus</name>
    <name type="synonym">Rhizoctonia solani</name>
    <dbReference type="NCBI Taxonomy" id="1108050"/>
    <lineage>
        <taxon>Eukaryota</taxon>
        <taxon>Fungi</taxon>
        <taxon>Dikarya</taxon>
        <taxon>Basidiomycota</taxon>
        <taxon>Agaricomycotina</taxon>
        <taxon>Agaricomycetes</taxon>
        <taxon>Cantharellales</taxon>
        <taxon>Ceratobasidiaceae</taxon>
        <taxon>Rhizoctonia</taxon>
        <taxon>Rhizoctonia solani AG-1</taxon>
    </lineage>
</organism>
<dbReference type="InterPro" id="IPR039723">
    <property type="entry name" value="Vps71/ZNHIT1"/>
</dbReference>
<dbReference type="GO" id="GO:0005634">
    <property type="term" value="C:nucleus"/>
    <property type="evidence" value="ECO:0007669"/>
    <property type="project" value="UniProtKB-ARBA"/>
</dbReference>
<gene>
    <name evidence="7" type="ORF">RSOLAG1IB_01780</name>
</gene>
<dbReference type="GO" id="GO:0006338">
    <property type="term" value="P:chromatin remodeling"/>
    <property type="evidence" value="ECO:0007669"/>
    <property type="project" value="InterPro"/>
</dbReference>
<evidence type="ECO:0000256" key="2">
    <source>
        <dbReference type="ARBA" id="ARBA00022771"/>
    </source>
</evidence>
<dbReference type="SUPFAM" id="SSF144232">
    <property type="entry name" value="HIT/MYND zinc finger-like"/>
    <property type="match status" value="1"/>
</dbReference>
<evidence type="ECO:0000256" key="4">
    <source>
        <dbReference type="PROSITE-ProRule" id="PRU00453"/>
    </source>
</evidence>
<dbReference type="Pfam" id="PF04438">
    <property type="entry name" value="zf-HIT"/>
    <property type="match status" value="1"/>
</dbReference>
<evidence type="ECO:0000256" key="5">
    <source>
        <dbReference type="SAM" id="MobiDB-lite"/>
    </source>
</evidence>
<dbReference type="PROSITE" id="PS51083">
    <property type="entry name" value="ZF_HIT"/>
    <property type="match status" value="1"/>
</dbReference>
<dbReference type="CDD" id="cd21437">
    <property type="entry name" value="zf-HIT_ZNHIT1_like"/>
    <property type="match status" value="1"/>
</dbReference>